<proteinExistence type="predicted"/>
<keyword evidence="4" id="KW-1185">Reference proteome</keyword>
<keyword evidence="1" id="KW-1133">Transmembrane helix</keyword>
<sequence length="122" mass="13707">MASFCTSSSTSSRTCLLFFLTLDAEALEEDEALALELDPSTRFLTVLRGFFLAVTNIRAQLFRRPDQRTNARLLAAPFLDLRSTRCSYILFPLLILLPPLPILLLMHGFVKALYAEGCNRPP</sequence>
<accession>A0A4Y7U016</accession>
<dbReference type="AlphaFoldDB" id="A0A4Y7U016"/>
<evidence type="ECO:0000313" key="3">
    <source>
        <dbReference type="EMBL" id="TEB39787.1"/>
    </source>
</evidence>
<feature type="signal peptide" evidence="2">
    <location>
        <begin position="1"/>
        <end position="26"/>
    </location>
</feature>
<comment type="caution">
    <text evidence="3">The sequence shown here is derived from an EMBL/GenBank/DDBJ whole genome shotgun (WGS) entry which is preliminary data.</text>
</comment>
<evidence type="ECO:0000313" key="4">
    <source>
        <dbReference type="Proteomes" id="UP000298030"/>
    </source>
</evidence>
<dbReference type="EMBL" id="QPFP01000001">
    <property type="protein sequence ID" value="TEB39787.1"/>
    <property type="molecule type" value="Genomic_DNA"/>
</dbReference>
<keyword evidence="1" id="KW-0812">Transmembrane</keyword>
<organism evidence="3 4">
    <name type="scientific">Coprinellus micaceus</name>
    <name type="common">Glistening ink-cap mushroom</name>
    <name type="synonym">Coprinus micaceus</name>
    <dbReference type="NCBI Taxonomy" id="71717"/>
    <lineage>
        <taxon>Eukaryota</taxon>
        <taxon>Fungi</taxon>
        <taxon>Dikarya</taxon>
        <taxon>Basidiomycota</taxon>
        <taxon>Agaricomycotina</taxon>
        <taxon>Agaricomycetes</taxon>
        <taxon>Agaricomycetidae</taxon>
        <taxon>Agaricales</taxon>
        <taxon>Agaricineae</taxon>
        <taxon>Psathyrellaceae</taxon>
        <taxon>Coprinellus</taxon>
    </lineage>
</organism>
<dbReference type="Proteomes" id="UP000298030">
    <property type="component" value="Unassembled WGS sequence"/>
</dbReference>
<feature type="chain" id="PRO_5021391472" evidence="2">
    <location>
        <begin position="27"/>
        <end position="122"/>
    </location>
</feature>
<feature type="transmembrane region" description="Helical" evidence="1">
    <location>
        <begin position="88"/>
        <end position="110"/>
    </location>
</feature>
<gene>
    <name evidence="3" type="ORF">FA13DRAFT_24527</name>
</gene>
<protein>
    <submittedName>
        <fullName evidence="3">Uncharacterized protein</fullName>
    </submittedName>
</protein>
<reference evidence="3 4" key="1">
    <citation type="journal article" date="2019" name="Nat. Ecol. Evol.">
        <title>Megaphylogeny resolves global patterns of mushroom evolution.</title>
        <authorList>
            <person name="Varga T."/>
            <person name="Krizsan K."/>
            <person name="Foldi C."/>
            <person name="Dima B."/>
            <person name="Sanchez-Garcia M."/>
            <person name="Sanchez-Ramirez S."/>
            <person name="Szollosi G.J."/>
            <person name="Szarkandi J.G."/>
            <person name="Papp V."/>
            <person name="Albert L."/>
            <person name="Andreopoulos W."/>
            <person name="Angelini C."/>
            <person name="Antonin V."/>
            <person name="Barry K.W."/>
            <person name="Bougher N.L."/>
            <person name="Buchanan P."/>
            <person name="Buyck B."/>
            <person name="Bense V."/>
            <person name="Catcheside P."/>
            <person name="Chovatia M."/>
            <person name="Cooper J."/>
            <person name="Damon W."/>
            <person name="Desjardin D."/>
            <person name="Finy P."/>
            <person name="Geml J."/>
            <person name="Haridas S."/>
            <person name="Hughes K."/>
            <person name="Justo A."/>
            <person name="Karasinski D."/>
            <person name="Kautmanova I."/>
            <person name="Kiss B."/>
            <person name="Kocsube S."/>
            <person name="Kotiranta H."/>
            <person name="LaButti K.M."/>
            <person name="Lechner B.E."/>
            <person name="Liimatainen K."/>
            <person name="Lipzen A."/>
            <person name="Lukacs Z."/>
            <person name="Mihaltcheva S."/>
            <person name="Morgado L.N."/>
            <person name="Niskanen T."/>
            <person name="Noordeloos M.E."/>
            <person name="Ohm R.A."/>
            <person name="Ortiz-Santana B."/>
            <person name="Ovrebo C."/>
            <person name="Racz N."/>
            <person name="Riley R."/>
            <person name="Savchenko A."/>
            <person name="Shiryaev A."/>
            <person name="Soop K."/>
            <person name="Spirin V."/>
            <person name="Szebenyi C."/>
            <person name="Tomsovsky M."/>
            <person name="Tulloss R.E."/>
            <person name="Uehling J."/>
            <person name="Grigoriev I.V."/>
            <person name="Vagvolgyi C."/>
            <person name="Papp T."/>
            <person name="Martin F.M."/>
            <person name="Miettinen O."/>
            <person name="Hibbett D.S."/>
            <person name="Nagy L.G."/>
        </authorList>
    </citation>
    <scope>NUCLEOTIDE SEQUENCE [LARGE SCALE GENOMIC DNA]</scope>
    <source>
        <strain evidence="3 4">FP101781</strain>
    </source>
</reference>
<keyword evidence="2" id="KW-0732">Signal</keyword>
<evidence type="ECO:0000256" key="1">
    <source>
        <dbReference type="SAM" id="Phobius"/>
    </source>
</evidence>
<evidence type="ECO:0000256" key="2">
    <source>
        <dbReference type="SAM" id="SignalP"/>
    </source>
</evidence>
<name>A0A4Y7U016_COPMI</name>
<keyword evidence="1" id="KW-0472">Membrane</keyword>